<keyword evidence="2" id="KW-1185">Reference proteome</keyword>
<proteinExistence type="predicted"/>
<evidence type="ECO:0000313" key="1">
    <source>
        <dbReference type="EMBL" id="TGN81297.1"/>
    </source>
</evidence>
<accession>A0A4Z1DFE3</accession>
<name>A0A4Z1DFE3_9ACTN</name>
<dbReference type="RefSeq" id="WP_135783826.1">
    <property type="nucleotide sequence ID" value="NZ_SRRT01000001.1"/>
</dbReference>
<comment type="caution">
    <text evidence="1">The sequence shown here is derived from an EMBL/GenBank/DDBJ whole genome shotgun (WGS) entry which is preliminary data.</text>
</comment>
<reference evidence="1 2" key="1">
    <citation type="submission" date="2019-04" db="EMBL/GenBank/DDBJ databases">
        <title>Streptomyces sp. nov. Bv016 isolated from bark of Buahinia variegata.</title>
        <authorList>
            <person name="Kanchanasin P."/>
            <person name="Tanasupawat S."/>
            <person name="Yuki M."/>
            <person name="Kudo T."/>
        </authorList>
    </citation>
    <scope>NUCLEOTIDE SEQUENCE [LARGE SCALE GENOMIC DNA]</scope>
    <source>
        <strain evidence="1 2">Bv016</strain>
    </source>
</reference>
<evidence type="ECO:0000313" key="2">
    <source>
        <dbReference type="Proteomes" id="UP000298159"/>
    </source>
</evidence>
<gene>
    <name evidence="1" type="ORF">E5083_01875</name>
</gene>
<dbReference type="AlphaFoldDB" id="A0A4Z1DFE3"/>
<organism evidence="1 2">
    <name type="scientific">Streptomyces bauhiniae</name>
    <dbReference type="NCBI Taxonomy" id="2340725"/>
    <lineage>
        <taxon>Bacteria</taxon>
        <taxon>Bacillati</taxon>
        <taxon>Actinomycetota</taxon>
        <taxon>Actinomycetes</taxon>
        <taxon>Kitasatosporales</taxon>
        <taxon>Streptomycetaceae</taxon>
        <taxon>Streptomyces</taxon>
    </lineage>
</organism>
<dbReference type="EMBL" id="SRRT01000001">
    <property type="protein sequence ID" value="TGN81297.1"/>
    <property type="molecule type" value="Genomic_DNA"/>
</dbReference>
<dbReference type="GeneID" id="95446349"/>
<protein>
    <submittedName>
        <fullName evidence="1">Uncharacterized protein</fullName>
    </submittedName>
</protein>
<dbReference type="Proteomes" id="UP000298159">
    <property type="component" value="Unassembled WGS sequence"/>
</dbReference>
<sequence>MSNAAEIPIPCEEPVFIVGTSGRLPFRTICVLELAAAEITKYQHKWNALLGDRLRIPTSGPLPHPSRLVKGEFDIRLQAANPRAARALGHQYARQFTEALADFPKLLITHISKRHSRQAEQDVLDWLCTRLAGRPSGFALIHTSRGITWYRLTADGPDLEPLPPDSPTLRALPCRVTEIELLLTPTKLGAYAAYQHRCYPNMSCRPPWLPPELPWADEDISVEMLK</sequence>